<dbReference type="EMBL" id="JAEFCI010013333">
    <property type="protein sequence ID" value="KAG5455470.1"/>
    <property type="molecule type" value="Genomic_DNA"/>
</dbReference>
<evidence type="ECO:0000256" key="1">
    <source>
        <dbReference type="ARBA" id="ARBA00004156"/>
    </source>
</evidence>
<evidence type="ECO:0000256" key="6">
    <source>
        <dbReference type="ARBA" id="ARBA00034103"/>
    </source>
</evidence>
<dbReference type="Gene3D" id="1.10.472.80">
    <property type="entry name" value="Ypt/Rab-GAP domain of gyp1p, domain 3"/>
    <property type="match status" value="1"/>
</dbReference>
<evidence type="ECO:0000256" key="7">
    <source>
        <dbReference type="SAM" id="MobiDB-lite"/>
    </source>
</evidence>
<dbReference type="InterPro" id="IPR000195">
    <property type="entry name" value="Rab-GAP-TBC_dom"/>
</dbReference>
<feature type="compositionally biased region" description="Low complexity" evidence="7">
    <location>
        <begin position="185"/>
        <end position="194"/>
    </location>
</feature>
<dbReference type="PANTHER" id="PTHR23354">
    <property type="entry name" value="NUCLEOLAR PROTEIN 7/ESTROGEN RECEPTOR COACTIVATOR-RELATED"/>
    <property type="match status" value="1"/>
</dbReference>
<dbReference type="Proteomes" id="UP000673691">
    <property type="component" value="Unassembled WGS sequence"/>
</dbReference>
<feature type="domain" description="TLDc" evidence="8">
    <location>
        <begin position="215"/>
        <end position="281"/>
    </location>
</feature>
<accession>A0A8H7ZL44</accession>
<evidence type="ECO:0000259" key="8">
    <source>
        <dbReference type="Pfam" id="PF07534"/>
    </source>
</evidence>
<comment type="caution">
    <text evidence="10">The sequence shown here is derived from an EMBL/GenBank/DDBJ whole genome shotgun (WGS) entry which is preliminary data.</text>
</comment>
<dbReference type="AlphaFoldDB" id="A0A8H7ZL44"/>
<evidence type="ECO:0000256" key="2">
    <source>
        <dbReference type="ARBA" id="ARBA00004184"/>
    </source>
</evidence>
<dbReference type="Pfam" id="PF23436">
    <property type="entry name" value="RabGap-TBC_2"/>
    <property type="match status" value="1"/>
</dbReference>
<reference evidence="10 11" key="1">
    <citation type="journal article" name="Sci. Rep.">
        <title>Genome-scale phylogenetic analyses confirm Olpidium as the closest living zoosporic fungus to the non-flagellated, terrestrial fungi.</title>
        <authorList>
            <person name="Chang Y."/>
            <person name="Rochon D."/>
            <person name="Sekimoto S."/>
            <person name="Wang Y."/>
            <person name="Chovatia M."/>
            <person name="Sandor L."/>
            <person name="Salamov A."/>
            <person name="Grigoriev I.V."/>
            <person name="Stajich J.E."/>
            <person name="Spatafora J.W."/>
        </authorList>
    </citation>
    <scope>NUCLEOTIDE SEQUENCE [LARGE SCALE GENOMIC DNA]</scope>
    <source>
        <strain evidence="10">S191</strain>
    </source>
</reference>
<dbReference type="SUPFAM" id="SSF47923">
    <property type="entry name" value="Ypt/Rab-GAP domain of gyp1p"/>
    <property type="match status" value="1"/>
</dbReference>
<proteinExistence type="predicted"/>
<feature type="non-terminal residue" evidence="10">
    <location>
        <position position="282"/>
    </location>
</feature>
<organism evidence="10 11">
    <name type="scientific">Olpidium bornovanus</name>
    <dbReference type="NCBI Taxonomy" id="278681"/>
    <lineage>
        <taxon>Eukaryota</taxon>
        <taxon>Fungi</taxon>
        <taxon>Fungi incertae sedis</taxon>
        <taxon>Olpidiomycota</taxon>
        <taxon>Olpidiomycotina</taxon>
        <taxon>Olpidiomycetes</taxon>
        <taxon>Olpidiales</taxon>
        <taxon>Olpidiaceae</taxon>
        <taxon>Olpidium</taxon>
    </lineage>
</organism>
<keyword evidence="3" id="KW-0770">Synapse</keyword>
<sequence length="282" mass="31653">MAIIAFDFPNLEFCPFIPPIVCLLLHHLTQDEVLGIVTVLVRSSLNGSGSWTYRNPKLYQRMEGLQGAKKERIWDSWLTNFFVGTLPLPLIFRVLDAFLHEGFKVLYRFALAIVTLKRNEVVPCTTYEELVKVFDRDVTTEPLFEASQESVLAKTAFTFHIRSTEILAHRQAAARLPAGSDPSLAGPGSADSAGEAGGAGKHLEKMFHRPKPNLSEKSSFATDEDWVNIWSWVPPRHRLLDLKLVFTTKRDGHNLRTLYDCAGTSEPLVLLVETTKNRAFGS</sequence>
<keyword evidence="5" id="KW-0968">Cytoplasmic vesicle</keyword>
<comment type="subcellular location">
    <subcellularLocation>
        <location evidence="1">Cytoplasmic vesicle membrane</location>
    </subcellularLocation>
    <subcellularLocation>
        <location evidence="2">Endomembrane system</location>
        <topology evidence="2">Peripheral membrane protein</topology>
    </subcellularLocation>
    <subcellularLocation>
        <location evidence="6">Synapse</location>
    </subcellularLocation>
</comment>
<evidence type="ECO:0008006" key="12">
    <source>
        <dbReference type="Google" id="ProtNLM"/>
    </source>
</evidence>
<name>A0A8H7ZL44_9FUNG</name>
<dbReference type="GO" id="GO:0012505">
    <property type="term" value="C:endomembrane system"/>
    <property type="evidence" value="ECO:0007669"/>
    <property type="project" value="UniProtKB-SubCell"/>
</dbReference>
<evidence type="ECO:0000313" key="11">
    <source>
        <dbReference type="Proteomes" id="UP000673691"/>
    </source>
</evidence>
<evidence type="ECO:0000256" key="5">
    <source>
        <dbReference type="ARBA" id="ARBA00023329"/>
    </source>
</evidence>
<evidence type="ECO:0000259" key="9">
    <source>
        <dbReference type="Pfam" id="PF23436"/>
    </source>
</evidence>
<feature type="domain" description="Rab-GAP TBC" evidence="9">
    <location>
        <begin position="66"/>
        <end position="141"/>
    </location>
</feature>
<dbReference type="Pfam" id="PF07534">
    <property type="entry name" value="TLD"/>
    <property type="match status" value="1"/>
</dbReference>
<dbReference type="InterPro" id="IPR035969">
    <property type="entry name" value="Rab-GAP_TBC_sf"/>
</dbReference>
<evidence type="ECO:0000313" key="10">
    <source>
        <dbReference type="EMBL" id="KAG5455470.1"/>
    </source>
</evidence>
<gene>
    <name evidence="10" type="ORF">BJ554DRAFT_5108</name>
</gene>
<keyword evidence="4" id="KW-0472">Membrane</keyword>
<keyword evidence="11" id="KW-1185">Reference proteome</keyword>
<dbReference type="GO" id="GO:0030659">
    <property type="term" value="C:cytoplasmic vesicle membrane"/>
    <property type="evidence" value="ECO:0007669"/>
    <property type="project" value="UniProtKB-SubCell"/>
</dbReference>
<feature type="region of interest" description="Disordered" evidence="7">
    <location>
        <begin position="178"/>
        <end position="200"/>
    </location>
</feature>
<dbReference type="InterPro" id="IPR006571">
    <property type="entry name" value="TLDc_dom"/>
</dbReference>
<protein>
    <recommendedName>
        <fullName evidence="12">Rab-GAP TBC domain-containing protein</fullName>
    </recommendedName>
</protein>
<dbReference type="OrthoDB" id="26679at2759"/>
<evidence type="ECO:0000256" key="3">
    <source>
        <dbReference type="ARBA" id="ARBA00023018"/>
    </source>
</evidence>
<evidence type="ECO:0000256" key="4">
    <source>
        <dbReference type="ARBA" id="ARBA00023136"/>
    </source>
</evidence>